<proteinExistence type="predicted"/>
<organism evidence="2 3">
    <name type="scientific">Eumeta variegata</name>
    <name type="common">Bagworm moth</name>
    <name type="synonym">Eumeta japonica</name>
    <dbReference type="NCBI Taxonomy" id="151549"/>
    <lineage>
        <taxon>Eukaryota</taxon>
        <taxon>Metazoa</taxon>
        <taxon>Ecdysozoa</taxon>
        <taxon>Arthropoda</taxon>
        <taxon>Hexapoda</taxon>
        <taxon>Insecta</taxon>
        <taxon>Pterygota</taxon>
        <taxon>Neoptera</taxon>
        <taxon>Endopterygota</taxon>
        <taxon>Lepidoptera</taxon>
        <taxon>Glossata</taxon>
        <taxon>Ditrysia</taxon>
        <taxon>Tineoidea</taxon>
        <taxon>Psychidae</taxon>
        <taxon>Oiketicinae</taxon>
        <taxon>Eumeta</taxon>
    </lineage>
</organism>
<evidence type="ECO:0000313" key="2">
    <source>
        <dbReference type="EMBL" id="GBP07242.1"/>
    </source>
</evidence>
<keyword evidence="3" id="KW-1185">Reference proteome</keyword>
<accession>A0A4C1SYH0</accession>
<gene>
    <name evidence="2" type="ORF">EVAR_92123_1</name>
</gene>
<dbReference type="EMBL" id="BGZK01000025">
    <property type="protein sequence ID" value="GBP07242.1"/>
    <property type="molecule type" value="Genomic_DNA"/>
</dbReference>
<evidence type="ECO:0000256" key="1">
    <source>
        <dbReference type="SAM" id="MobiDB-lite"/>
    </source>
</evidence>
<sequence length="118" mass="12697">MSSAVFFNKKTLEVKCSRHIYKRRELDSGEGAGDEVGRSLTGSRGTKTRARRGPGAGRRHSHPRANPSSSRPRFHRTSPSFLGKFSPVCTNAAAAPAAGKSVFTFLALCAAPRQPRGD</sequence>
<evidence type="ECO:0000313" key="3">
    <source>
        <dbReference type="Proteomes" id="UP000299102"/>
    </source>
</evidence>
<feature type="compositionally biased region" description="Basic residues" evidence="1">
    <location>
        <begin position="46"/>
        <end position="63"/>
    </location>
</feature>
<comment type="caution">
    <text evidence="2">The sequence shown here is derived from an EMBL/GenBank/DDBJ whole genome shotgun (WGS) entry which is preliminary data.</text>
</comment>
<dbReference type="AlphaFoldDB" id="A0A4C1SYH0"/>
<feature type="region of interest" description="Disordered" evidence="1">
    <location>
        <begin position="23"/>
        <end position="82"/>
    </location>
</feature>
<dbReference type="Proteomes" id="UP000299102">
    <property type="component" value="Unassembled WGS sequence"/>
</dbReference>
<protein>
    <submittedName>
        <fullName evidence="2">Uncharacterized protein</fullName>
    </submittedName>
</protein>
<reference evidence="2 3" key="1">
    <citation type="journal article" date="2019" name="Commun. Biol.">
        <title>The bagworm genome reveals a unique fibroin gene that provides high tensile strength.</title>
        <authorList>
            <person name="Kono N."/>
            <person name="Nakamura H."/>
            <person name="Ohtoshi R."/>
            <person name="Tomita M."/>
            <person name="Numata K."/>
            <person name="Arakawa K."/>
        </authorList>
    </citation>
    <scope>NUCLEOTIDE SEQUENCE [LARGE SCALE GENOMIC DNA]</scope>
</reference>
<name>A0A4C1SYH0_EUMVA</name>